<dbReference type="AlphaFoldDB" id="A0A286D7Q0"/>
<evidence type="ECO:0000256" key="1">
    <source>
        <dbReference type="SAM" id="Phobius"/>
    </source>
</evidence>
<keyword evidence="1" id="KW-0472">Membrane</keyword>
<evidence type="ECO:0000313" key="2">
    <source>
        <dbReference type="EMBL" id="SOD54678.1"/>
    </source>
</evidence>
<reference evidence="2 3" key="1">
    <citation type="submission" date="2017-09" db="EMBL/GenBank/DDBJ databases">
        <authorList>
            <person name="Ehlers B."/>
            <person name="Leendertz F.H."/>
        </authorList>
    </citation>
    <scope>NUCLEOTIDE SEQUENCE [LARGE SCALE GENOMIC DNA]</scope>
    <source>
        <strain evidence="2 3">CGMCC 1.10978</strain>
    </source>
</reference>
<feature type="transmembrane region" description="Helical" evidence="1">
    <location>
        <begin position="91"/>
        <end position="110"/>
    </location>
</feature>
<dbReference type="Proteomes" id="UP000219374">
    <property type="component" value="Unassembled WGS sequence"/>
</dbReference>
<name>A0A286D7Q0_9GAMM</name>
<sequence>MAATWITIAASSLPEIIRLARPLFTRTPPQIDNSQQLRLDIVGEQIAELQNAATQNADSINKLATDMQKTIEVLQLGAERMQRQLIRSHRLALVSATVAVLAFVVALYALGK</sequence>
<proteinExistence type="predicted"/>
<keyword evidence="3" id="KW-1185">Reference proteome</keyword>
<dbReference type="RefSeq" id="WP_097121942.1">
    <property type="nucleotide sequence ID" value="NZ_OCND01000004.1"/>
</dbReference>
<dbReference type="EMBL" id="OCND01000004">
    <property type="protein sequence ID" value="SOD54678.1"/>
    <property type="molecule type" value="Genomic_DNA"/>
</dbReference>
<dbReference type="OrthoDB" id="5975772at2"/>
<protein>
    <recommendedName>
        <fullName evidence="4">Methyl-accepting chemotaxis protein</fullName>
    </recommendedName>
</protein>
<evidence type="ECO:0008006" key="4">
    <source>
        <dbReference type="Google" id="ProtNLM"/>
    </source>
</evidence>
<gene>
    <name evidence="2" type="ORF">SAMN06296416_104290</name>
</gene>
<evidence type="ECO:0000313" key="3">
    <source>
        <dbReference type="Proteomes" id="UP000219374"/>
    </source>
</evidence>
<keyword evidence="1" id="KW-0812">Transmembrane</keyword>
<organism evidence="2 3">
    <name type="scientific">Pseudoxanthomonas wuyuanensis</name>
    <dbReference type="NCBI Taxonomy" id="1073196"/>
    <lineage>
        <taxon>Bacteria</taxon>
        <taxon>Pseudomonadati</taxon>
        <taxon>Pseudomonadota</taxon>
        <taxon>Gammaproteobacteria</taxon>
        <taxon>Lysobacterales</taxon>
        <taxon>Lysobacteraceae</taxon>
        <taxon>Pseudoxanthomonas</taxon>
    </lineage>
</organism>
<keyword evidence="1" id="KW-1133">Transmembrane helix</keyword>
<accession>A0A286D7Q0</accession>